<keyword evidence="3" id="KW-1185">Reference proteome</keyword>
<comment type="caution">
    <text evidence="2">The sequence shown here is derived from an EMBL/GenBank/DDBJ whole genome shotgun (WGS) entry which is preliminary data.</text>
</comment>
<dbReference type="Proteomes" id="UP001470230">
    <property type="component" value="Unassembled WGS sequence"/>
</dbReference>
<evidence type="ECO:0000256" key="1">
    <source>
        <dbReference type="SAM" id="Phobius"/>
    </source>
</evidence>
<proteinExistence type="predicted"/>
<reference evidence="2 3" key="1">
    <citation type="submission" date="2024-04" db="EMBL/GenBank/DDBJ databases">
        <title>Tritrichomonas musculus Genome.</title>
        <authorList>
            <person name="Alves-Ferreira E."/>
            <person name="Grigg M."/>
            <person name="Lorenzi H."/>
            <person name="Galac M."/>
        </authorList>
    </citation>
    <scope>NUCLEOTIDE SEQUENCE [LARGE SCALE GENOMIC DNA]</scope>
    <source>
        <strain evidence="2 3">EAF2021</strain>
    </source>
</reference>
<evidence type="ECO:0000313" key="2">
    <source>
        <dbReference type="EMBL" id="KAK8893340.1"/>
    </source>
</evidence>
<organism evidence="2 3">
    <name type="scientific">Tritrichomonas musculus</name>
    <dbReference type="NCBI Taxonomy" id="1915356"/>
    <lineage>
        <taxon>Eukaryota</taxon>
        <taxon>Metamonada</taxon>
        <taxon>Parabasalia</taxon>
        <taxon>Tritrichomonadida</taxon>
        <taxon>Tritrichomonadidae</taxon>
        <taxon>Tritrichomonas</taxon>
    </lineage>
</organism>
<name>A0ABR2KQB8_9EUKA</name>
<keyword evidence="1" id="KW-1133">Transmembrane helix</keyword>
<gene>
    <name evidence="2" type="ORF">M9Y10_021757</name>
</gene>
<accession>A0ABR2KQB8</accession>
<protein>
    <submittedName>
        <fullName evidence="2">Uncharacterized protein</fullName>
    </submittedName>
</protein>
<keyword evidence="1" id="KW-0812">Transmembrane</keyword>
<keyword evidence="1" id="KW-0472">Membrane</keyword>
<dbReference type="EMBL" id="JAPFFF010000003">
    <property type="protein sequence ID" value="KAK8893340.1"/>
    <property type="molecule type" value="Genomic_DNA"/>
</dbReference>
<feature type="transmembrane region" description="Helical" evidence="1">
    <location>
        <begin position="131"/>
        <end position="155"/>
    </location>
</feature>
<sequence length="168" mass="18740">MLFLFLSIFSRSFDQCPPGINHIYNTAANVTINSDDGWYYFYSEYISFGDKLTVRLNPSRTSNLYIGDGLLCPTQQDQSKLTANQGQFSSTEFSVSGNPGLSIFGIHAEKGTNVIVSVMGGNPNKTDNVAWLKLSIVFLILCFVLLIMLFVHAILARGRVHYQVEVEE</sequence>
<evidence type="ECO:0000313" key="3">
    <source>
        <dbReference type="Proteomes" id="UP001470230"/>
    </source>
</evidence>